<reference evidence="2 3" key="1">
    <citation type="submission" date="2024-03" db="EMBL/GenBank/DDBJ databases">
        <title>Novel species of the genus Variovorax.</title>
        <authorList>
            <person name="Liu Q."/>
            <person name="Xin Y.-H."/>
        </authorList>
    </citation>
    <scope>NUCLEOTIDE SEQUENCE [LARGE SCALE GENOMIC DNA]</scope>
    <source>
        <strain evidence="2 3">KACC 18900</strain>
    </source>
</reference>
<dbReference type="PANTHER" id="PTHR30006">
    <property type="entry name" value="THIAMINE-BINDING PERIPLASMIC PROTEIN-RELATED"/>
    <property type="match status" value="1"/>
</dbReference>
<accession>A0ABU8WU83</accession>
<sequence length="358" mass="39523">MFSLRSSQSLKVNMLNRRNVLGLATVAPLASALYGLPRIARAEEKQVIVGTYGGDYGELLRLNVDSSVASTKGIQAVQQIGALDRVTKLTAERQSRKGSFDVVSLTDAEMFTMNGLGVLQSVPEAKVPRLANVIPSLRKTYSVPHIYSAMVLLYNPQKVKIPPTSYADLWDPKFKGRVGFPDPLYAQMMAIASLVETGRPNDLEAAKKRMMALRSLDVHLYPSNEALAADIKSEEVWITPIWLARGVQWRNAGLPIAKSVPKEGALSVSFELAVPKNARNPDNGWDYLNEALRPEAQVEFAKKMGYLPTVSDAKLPGELAKEIDLSAADRAKLVPTDYKFIQQNGLEMSDFWNKQFKA</sequence>
<organism evidence="2 3">
    <name type="scientific">Variovorax rhizosphaerae</name>
    <dbReference type="NCBI Taxonomy" id="1836200"/>
    <lineage>
        <taxon>Bacteria</taxon>
        <taxon>Pseudomonadati</taxon>
        <taxon>Pseudomonadota</taxon>
        <taxon>Betaproteobacteria</taxon>
        <taxon>Burkholderiales</taxon>
        <taxon>Comamonadaceae</taxon>
        <taxon>Variovorax</taxon>
    </lineage>
</organism>
<comment type="caution">
    <text evidence="2">The sequence shown here is derived from an EMBL/GenBank/DDBJ whole genome shotgun (WGS) entry which is preliminary data.</text>
</comment>
<dbReference type="SUPFAM" id="SSF53850">
    <property type="entry name" value="Periplasmic binding protein-like II"/>
    <property type="match status" value="1"/>
</dbReference>
<keyword evidence="3" id="KW-1185">Reference proteome</keyword>
<dbReference type="PANTHER" id="PTHR30006:SF2">
    <property type="entry name" value="ABC TRANSPORTER SUBSTRATE-BINDING PROTEIN"/>
    <property type="match status" value="1"/>
</dbReference>
<dbReference type="Proteomes" id="UP001385892">
    <property type="component" value="Unassembled WGS sequence"/>
</dbReference>
<evidence type="ECO:0000256" key="1">
    <source>
        <dbReference type="ARBA" id="ARBA00022729"/>
    </source>
</evidence>
<dbReference type="EMBL" id="JBBKZT010000013">
    <property type="protein sequence ID" value="MEJ8850072.1"/>
    <property type="molecule type" value="Genomic_DNA"/>
</dbReference>
<evidence type="ECO:0000313" key="2">
    <source>
        <dbReference type="EMBL" id="MEJ8850072.1"/>
    </source>
</evidence>
<proteinExistence type="predicted"/>
<keyword evidence="1" id="KW-0732">Signal</keyword>
<dbReference type="Gene3D" id="3.40.190.10">
    <property type="entry name" value="Periplasmic binding protein-like II"/>
    <property type="match status" value="2"/>
</dbReference>
<protein>
    <submittedName>
        <fullName evidence="2">Extracellular solute-binding protein</fullName>
    </submittedName>
</protein>
<dbReference type="PROSITE" id="PS51318">
    <property type="entry name" value="TAT"/>
    <property type="match status" value="1"/>
</dbReference>
<name>A0ABU8WU83_9BURK</name>
<evidence type="ECO:0000313" key="3">
    <source>
        <dbReference type="Proteomes" id="UP001385892"/>
    </source>
</evidence>
<gene>
    <name evidence="2" type="ORF">WKW82_25735</name>
</gene>
<dbReference type="Pfam" id="PF13416">
    <property type="entry name" value="SBP_bac_8"/>
    <property type="match status" value="1"/>
</dbReference>
<dbReference type="InterPro" id="IPR006059">
    <property type="entry name" value="SBP"/>
</dbReference>
<dbReference type="RefSeq" id="WP_340345287.1">
    <property type="nucleotide sequence ID" value="NZ_JBBKZT010000013.1"/>
</dbReference>
<dbReference type="InterPro" id="IPR006311">
    <property type="entry name" value="TAT_signal"/>
</dbReference>